<reference evidence="1 2" key="1">
    <citation type="journal article" date="2019" name="Commun. Biol.">
        <title>The bagworm genome reveals a unique fibroin gene that provides high tensile strength.</title>
        <authorList>
            <person name="Kono N."/>
            <person name="Nakamura H."/>
            <person name="Ohtoshi R."/>
            <person name="Tomita M."/>
            <person name="Numata K."/>
            <person name="Arakawa K."/>
        </authorList>
    </citation>
    <scope>NUCLEOTIDE SEQUENCE [LARGE SCALE GENOMIC DNA]</scope>
</reference>
<comment type="caution">
    <text evidence="1">The sequence shown here is derived from an EMBL/GenBank/DDBJ whole genome shotgun (WGS) entry which is preliminary data.</text>
</comment>
<accession>A0A4C1WFQ3</accession>
<organism evidence="1 2">
    <name type="scientific">Eumeta variegata</name>
    <name type="common">Bagworm moth</name>
    <name type="synonym">Eumeta japonica</name>
    <dbReference type="NCBI Taxonomy" id="151549"/>
    <lineage>
        <taxon>Eukaryota</taxon>
        <taxon>Metazoa</taxon>
        <taxon>Ecdysozoa</taxon>
        <taxon>Arthropoda</taxon>
        <taxon>Hexapoda</taxon>
        <taxon>Insecta</taxon>
        <taxon>Pterygota</taxon>
        <taxon>Neoptera</taxon>
        <taxon>Endopterygota</taxon>
        <taxon>Lepidoptera</taxon>
        <taxon>Glossata</taxon>
        <taxon>Ditrysia</taxon>
        <taxon>Tineoidea</taxon>
        <taxon>Psychidae</taxon>
        <taxon>Oiketicinae</taxon>
        <taxon>Eumeta</taxon>
    </lineage>
</organism>
<protein>
    <submittedName>
        <fullName evidence="1">Uncharacterized protein</fullName>
    </submittedName>
</protein>
<dbReference type="OrthoDB" id="7570424at2759"/>
<proteinExistence type="predicted"/>
<gene>
    <name evidence="1" type="ORF">EVAR_88102_1</name>
</gene>
<keyword evidence="2" id="KW-1185">Reference proteome</keyword>
<sequence>MHRLNETAGASIHFRRSLEKEERLPLLRGFSVLFSLRLTNFRPCQPPTREVAPAPRRPPVAPYCHCDAHAYSHKMEHYRQLVNKETELCRDYEKVQEQLGQVVNDILDHPCDDVDSKMATMFQISFKRKGFPVSDYRKIMAAVESKAPVPVAKHRLGILRCYKDPTNFKEPPPRVRPTVQPAGRVHLGVMPKSIADSNKTVTGKSEYIEKYNGPAEACLRSMQRYREPLPSTRRRADDRCVFVG</sequence>
<evidence type="ECO:0000313" key="1">
    <source>
        <dbReference type="EMBL" id="GBP50266.1"/>
    </source>
</evidence>
<name>A0A4C1WFQ3_EUMVA</name>
<dbReference type="AlphaFoldDB" id="A0A4C1WFQ3"/>
<dbReference type="Proteomes" id="UP000299102">
    <property type="component" value="Unassembled WGS sequence"/>
</dbReference>
<evidence type="ECO:0000313" key="2">
    <source>
        <dbReference type="Proteomes" id="UP000299102"/>
    </source>
</evidence>
<dbReference type="EMBL" id="BGZK01000561">
    <property type="protein sequence ID" value="GBP50266.1"/>
    <property type="molecule type" value="Genomic_DNA"/>
</dbReference>